<evidence type="ECO:0000313" key="2">
    <source>
        <dbReference type="Proteomes" id="UP001605036"/>
    </source>
</evidence>
<gene>
    <name evidence="1" type="ORF">R1flu_019754</name>
</gene>
<dbReference type="AlphaFoldDB" id="A0ABD1ZL59"/>
<dbReference type="EMBL" id="JBHFFA010000001">
    <property type="protein sequence ID" value="KAL2651626.1"/>
    <property type="molecule type" value="Genomic_DNA"/>
</dbReference>
<proteinExistence type="predicted"/>
<comment type="caution">
    <text evidence="1">The sequence shown here is derived from an EMBL/GenBank/DDBJ whole genome shotgun (WGS) entry which is preliminary data.</text>
</comment>
<organism evidence="1 2">
    <name type="scientific">Riccia fluitans</name>
    <dbReference type="NCBI Taxonomy" id="41844"/>
    <lineage>
        <taxon>Eukaryota</taxon>
        <taxon>Viridiplantae</taxon>
        <taxon>Streptophyta</taxon>
        <taxon>Embryophyta</taxon>
        <taxon>Marchantiophyta</taxon>
        <taxon>Marchantiopsida</taxon>
        <taxon>Marchantiidae</taxon>
        <taxon>Marchantiales</taxon>
        <taxon>Ricciaceae</taxon>
        <taxon>Riccia</taxon>
    </lineage>
</organism>
<keyword evidence="2" id="KW-1185">Reference proteome</keyword>
<sequence>MVRKFEEVIRVARPRRDIMTSSSRLTKGGRSFPRTRHIDPTGYVNKNTSGIFQAPVLNLQTSHRPIALLITLPFGSLFCPLL</sequence>
<reference evidence="1 2" key="1">
    <citation type="submission" date="2024-09" db="EMBL/GenBank/DDBJ databases">
        <title>Chromosome-scale assembly of Riccia fluitans.</title>
        <authorList>
            <person name="Paukszto L."/>
            <person name="Sawicki J."/>
            <person name="Karawczyk K."/>
            <person name="Piernik-Szablinska J."/>
            <person name="Szczecinska M."/>
            <person name="Mazdziarz M."/>
        </authorList>
    </citation>
    <scope>NUCLEOTIDE SEQUENCE [LARGE SCALE GENOMIC DNA]</scope>
    <source>
        <strain evidence="1">Rf_01</strain>
        <tissue evidence="1">Aerial parts of the thallus</tissue>
    </source>
</reference>
<name>A0ABD1ZL59_9MARC</name>
<protein>
    <submittedName>
        <fullName evidence="1">Uncharacterized protein</fullName>
    </submittedName>
</protein>
<accession>A0ABD1ZL59</accession>
<dbReference type="Proteomes" id="UP001605036">
    <property type="component" value="Unassembled WGS sequence"/>
</dbReference>
<evidence type="ECO:0000313" key="1">
    <source>
        <dbReference type="EMBL" id="KAL2651626.1"/>
    </source>
</evidence>